<sequence length="92" mass="10955">MALIEFDGTSVDEVEVSKERHKRRIGPLTSNFDDGNRATDLTRKSRKRVFILTEEKIYFTIMHMKWKQSVILTDTRRRRTCYGLFGIEYLTH</sequence>
<keyword evidence="2" id="KW-1185">Reference proteome</keyword>
<dbReference type="Proteomes" id="UP001195483">
    <property type="component" value="Unassembled WGS sequence"/>
</dbReference>
<gene>
    <name evidence="1" type="ORF">CHS0354_034291</name>
</gene>
<name>A0AAE0TC35_9BIVA</name>
<evidence type="ECO:0000313" key="1">
    <source>
        <dbReference type="EMBL" id="KAK3607135.1"/>
    </source>
</evidence>
<comment type="caution">
    <text evidence="1">The sequence shown here is derived from an EMBL/GenBank/DDBJ whole genome shotgun (WGS) entry which is preliminary data.</text>
</comment>
<reference evidence="1" key="2">
    <citation type="journal article" date="2021" name="Genome Biol. Evol.">
        <title>Developing a high-quality reference genome for a parasitic bivalve with doubly uniparental inheritance (Bivalvia: Unionida).</title>
        <authorList>
            <person name="Smith C.H."/>
        </authorList>
    </citation>
    <scope>NUCLEOTIDE SEQUENCE</scope>
    <source>
        <strain evidence="1">CHS0354</strain>
        <tissue evidence="1">Mantle</tissue>
    </source>
</reference>
<reference evidence="1" key="1">
    <citation type="journal article" date="2021" name="Genome Biol. Evol.">
        <title>A High-Quality Reference Genome for a Parasitic Bivalve with Doubly Uniparental Inheritance (Bivalvia: Unionida).</title>
        <authorList>
            <person name="Smith C.H."/>
        </authorList>
    </citation>
    <scope>NUCLEOTIDE SEQUENCE</scope>
    <source>
        <strain evidence="1">CHS0354</strain>
    </source>
</reference>
<evidence type="ECO:0000313" key="2">
    <source>
        <dbReference type="Proteomes" id="UP001195483"/>
    </source>
</evidence>
<proteinExistence type="predicted"/>
<dbReference type="AlphaFoldDB" id="A0AAE0TC35"/>
<organism evidence="1 2">
    <name type="scientific">Potamilus streckersoni</name>
    <dbReference type="NCBI Taxonomy" id="2493646"/>
    <lineage>
        <taxon>Eukaryota</taxon>
        <taxon>Metazoa</taxon>
        <taxon>Spiralia</taxon>
        <taxon>Lophotrochozoa</taxon>
        <taxon>Mollusca</taxon>
        <taxon>Bivalvia</taxon>
        <taxon>Autobranchia</taxon>
        <taxon>Heteroconchia</taxon>
        <taxon>Palaeoheterodonta</taxon>
        <taxon>Unionida</taxon>
        <taxon>Unionoidea</taxon>
        <taxon>Unionidae</taxon>
        <taxon>Ambleminae</taxon>
        <taxon>Lampsilini</taxon>
        <taxon>Potamilus</taxon>
    </lineage>
</organism>
<dbReference type="EMBL" id="JAEAOA010002008">
    <property type="protein sequence ID" value="KAK3607135.1"/>
    <property type="molecule type" value="Genomic_DNA"/>
</dbReference>
<reference evidence="1" key="3">
    <citation type="submission" date="2023-05" db="EMBL/GenBank/DDBJ databases">
        <authorList>
            <person name="Smith C.H."/>
        </authorList>
    </citation>
    <scope>NUCLEOTIDE SEQUENCE</scope>
    <source>
        <strain evidence="1">CHS0354</strain>
        <tissue evidence="1">Mantle</tissue>
    </source>
</reference>
<accession>A0AAE0TC35</accession>
<protein>
    <submittedName>
        <fullName evidence="1">Uncharacterized protein</fullName>
    </submittedName>
</protein>